<accession>A0A9N9DTF2</accession>
<feature type="compositionally biased region" description="Polar residues" evidence="1">
    <location>
        <begin position="144"/>
        <end position="155"/>
    </location>
</feature>
<dbReference type="Proteomes" id="UP000789375">
    <property type="component" value="Unassembled WGS sequence"/>
</dbReference>
<name>A0A9N9DTF2_FUNMO</name>
<protein>
    <submittedName>
        <fullName evidence="2">4326_t:CDS:1</fullName>
    </submittedName>
</protein>
<gene>
    <name evidence="2" type="ORF">FMOSSE_LOCUS11276</name>
</gene>
<feature type="non-terminal residue" evidence="2">
    <location>
        <position position="1"/>
    </location>
</feature>
<comment type="caution">
    <text evidence="2">The sequence shown here is derived from an EMBL/GenBank/DDBJ whole genome shotgun (WGS) entry which is preliminary data.</text>
</comment>
<evidence type="ECO:0000313" key="3">
    <source>
        <dbReference type="Proteomes" id="UP000789375"/>
    </source>
</evidence>
<feature type="region of interest" description="Disordered" evidence="1">
    <location>
        <begin position="127"/>
        <end position="243"/>
    </location>
</feature>
<evidence type="ECO:0000256" key="1">
    <source>
        <dbReference type="SAM" id="MobiDB-lite"/>
    </source>
</evidence>
<keyword evidence="3" id="KW-1185">Reference proteome</keyword>
<organism evidence="2 3">
    <name type="scientific">Funneliformis mosseae</name>
    <name type="common">Endomycorrhizal fungus</name>
    <name type="synonym">Glomus mosseae</name>
    <dbReference type="NCBI Taxonomy" id="27381"/>
    <lineage>
        <taxon>Eukaryota</taxon>
        <taxon>Fungi</taxon>
        <taxon>Fungi incertae sedis</taxon>
        <taxon>Mucoromycota</taxon>
        <taxon>Glomeromycotina</taxon>
        <taxon>Glomeromycetes</taxon>
        <taxon>Glomerales</taxon>
        <taxon>Glomeraceae</taxon>
        <taxon>Funneliformis</taxon>
    </lineage>
</organism>
<dbReference type="EMBL" id="CAJVPP010004273">
    <property type="protein sequence ID" value="CAG8646903.1"/>
    <property type="molecule type" value="Genomic_DNA"/>
</dbReference>
<feature type="compositionally biased region" description="Low complexity" evidence="1">
    <location>
        <begin position="156"/>
        <end position="179"/>
    </location>
</feature>
<evidence type="ECO:0000313" key="2">
    <source>
        <dbReference type="EMBL" id="CAG8646903.1"/>
    </source>
</evidence>
<dbReference type="AlphaFoldDB" id="A0A9N9DTF2"/>
<sequence length="243" mass="26825">MHSLFYRNKILNSHIVFNTHSILTFLFLILSLLELNSADLTVYDSSNNEITTYENIDIFGIHKPDYGVSGQLIIASFAKPNDKDDPCKIINLPLIDKDTILVVPFHDAYNVGCMSYSDIIESNNWENNDDVDIPSSKVPDDSVSGEQDSETQFPTTANTDNNNDSININNNNDVVGAKNNDAKNNEIPQEVPKEAVNAPKTPNDPIDAPADKNPPDTAPPDKNPKDTTPDNTPKDITTDNTPK</sequence>
<reference evidence="2" key="1">
    <citation type="submission" date="2021-06" db="EMBL/GenBank/DDBJ databases">
        <authorList>
            <person name="Kallberg Y."/>
            <person name="Tangrot J."/>
            <person name="Rosling A."/>
        </authorList>
    </citation>
    <scope>NUCLEOTIDE SEQUENCE</scope>
    <source>
        <strain evidence="2">87-6 pot B 2015</strain>
    </source>
</reference>
<feature type="compositionally biased region" description="Basic and acidic residues" evidence="1">
    <location>
        <begin position="222"/>
        <end position="243"/>
    </location>
</feature>
<proteinExistence type="predicted"/>